<evidence type="ECO:0000313" key="2">
    <source>
        <dbReference type="Proteomes" id="UP001055879"/>
    </source>
</evidence>
<dbReference type="EMBL" id="CM042050">
    <property type="protein sequence ID" value="KAI3736222.1"/>
    <property type="molecule type" value="Genomic_DNA"/>
</dbReference>
<protein>
    <submittedName>
        <fullName evidence="1">Uncharacterized protein</fullName>
    </submittedName>
</protein>
<reference evidence="2" key="1">
    <citation type="journal article" date="2022" name="Mol. Ecol. Resour.">
        <title>The genomes of chicory, endive, great burdock and yacon provide insights into Asteraceae palaeo-polyploidization history and plant inulin production.</title>
        <authorList>
            <person name="Fan W."/>
            <person name="Wang S."/>
            <person name="Wang H."/>
            <person name="Wang A."/>
            <person name="Jiang F."/>
            <person name="Liu H."/>
            <person name="Zhao H."/>
            <person name="Xu D."/>
            <person name="Zhang Y."/>
        </authorList>
    </citation>
    <scope>NUCLEOTIDE SEQUENCE [LARGE SCALE GENOMIC DNA]</scope>
    <source>
        <strain evidence="2">cv. Niubang</strain>
    </source>
</reference>
<keyword evidence="2" id="KW-1185">Reference proteome</keyword>
<comment type="caution">
    <text evidence="1">The sequence shown here is derived from an EMBL/GenBank/DDBJ whole genome shotgun (WGS) entry which is preliminary data.</text>
</comment>
<reference evidence="1 2" key="2">
    <citation type="journal article" date="2022" name="Mol. Ecol. Resour.">
        <title>The genomes of chicory, endive, great burdock and yacon provide insights into Asteraceae paleo-polyploidization history and plant inulin production.</title>
        <authorList>
            <person name="Fan W."/>
            <person name="Wang S."/>
            <person name="Wang H."/>
            <person name="Wang A."/>
            <person name="Jiang F."/>
            <person name="Liu H."/>
            <person name="Zhao H."/>
            <person name="Xu D."/>
            <person name="Zhang Y."/>
        </authorList>
    </citation>
    <scope>NUCLEOTIDE SEQUENCE [LARGE SCALE GENOMIC DNA]</scope>
    <source>
        <strain evidence="2">cv. Niubang</strain>
    </source>
</reference>
<organism evidence="1 2">
    <name type="scientific">Arctium lappa</name>
    <name type="common">Greater burdock</name>
    <name type="synonym">Lappa major</name>
    <dbReference type="NCBI Taxonomy" id="4217"/>
    <lineage>
        <taxon>Eukaryota</taxon>
        <taxon>Viridiplantae</taxon>
        <taxon>Streptophyta</taxon>
        <taxon>Embryophyta</taxon>
        <taxon>Tracheophyta</taxon>
        <taxon>Spermatophyta</taxon>
        <taxon>Magnoliopsida</taxon>
        <taxon>eudicotyledons</taxon>
        <taxon>Gunneridae</taxon>
        <taxon>Pentapetalae</taxon>
        <taxon>asterids</taxon>
        <taxon>campanulids</taxon>
        <taxon>Asterales</taxon>
        <taxon>Asteraceae</taxon>
        <taxon>Carduoideae</taxon>
        <taxon>Cardueae</taxon>
        <taxon>Arctiinae</taxon>
        <taxon>Arctium</taxon>
    </lineage>
</organism>
<accession>A0ACB9CPJ6</accession>
<evidence type="ECO:0000313" key="1">
    <source>
        <dbReference type="EMBL" id="KAI3736222.1"/>
    </source>
</evidence>
<proteinExistence type="predicted"/>
<name>A0ACB9CPJ6_ARCLA</name>
<gene>
    <name evidence="1" type="ORF">L6452_15760</name>
</gene>
<sequence length="139" mass="15801">MYNTFNASPSGFSLCHSKTTLRATSSAIPRRRFDLYTLQDEIYTHFIPSLDFSSISSTSVLKDFFGSKLQFFNRFLLHQFSSLLFGCCLLQFVDITGITNVFYESIVLPSLAGESTVSLWIDRFSQGDAYFLLRILISC</sequence>
<dbReference type="Proteomes" id="UP001055879">
    <property type="component" value="Linkage Group LG04"/>
</dbReference>